<feature type="region of interest" description="Disordered" evidence="1">
    <location>
        <begin position="238"/>
        <end position="295"/>
    </location>
</feature>
<name>A0A2M7BG07_9BACT</name>
<gene>
    <name evidence="2" type="ORF">COS55_00455</name>
</gene>
<dbReference type="EMBL" id="PEVD01000009">
    <property type="protein sequence ID" value="PIV02043.1"/>
    <property type="molecule type" value="Genomic_DNA"/>
</dbReference>
<protein>
    <submittedName>
        <fullName evidence="2">Uncharacterized protein</fullName>
    </submittedName>
</protein>
<evidence type="ECO:0000313" key="3">
    <source>
        <dbReference type="Proteomes" id="UP000230399"/>
    </source>
</evidence>
<dbReference type="InterPro" id="IPR051319">
    <property type="entry name" value="Oligoribo/pAp-PDE_c-di-AMP_PDE"/>
</dbReference>
<dbReference type="PANTHER" id="PTHR47618">
    <property type="entry name" value="BIFUNCTIONAL OLIGORIBONUCLEASE AND PAP PHOSPHATASE NRNA"/>
    <property type="match status" value="1"/>
</dbReference>
<proteinExistence type="predicted"/>
<evidence type="ECO:0000256" key="1">
    <source>
        <dbReference type="SAM" id="MobiDB-lite"/>
    </source>
</evidence>
<comment type="caution">
    <text evidence="2">The sequence shown here is derived from an EMBL/GenBank/DDBJ whole genome shotgun (WGS) entry which is preliminary data.</text>
</comment>
<dbReference type="InterPro" id="IPR038763">
    <property type="entry name" value="DHH_sf"/>
</dbReference>
<organism evidence="2 3">
    <name type="scientific">Candidatus Shapirobacteria bacterium CG03_land_8_20_14_0_80_40_19</name>
    <dbReference type="NCBI Taxonomy" id="1974880"/>
    <lineage>
        <taxon>Bacteria</taxon>
        <taxon>Candidatus Shapironibacteriota</taxon>
    </lineage>
</organism>
<sequence>MNKNYPFSEIQGKITGSQKIIIALPQNPRYDQTAGGLALFLLLTQAGKTVSVICPSAMMVEFNNLVGVDKISPKAKGTDLVVSFNYSMDNVEKISYNDDGGRLNLVVQPKAGAPNIDEKSVNLSYIGVGADLLITVGIKNISQLNQSGLSSISPESIINVDNWSDNTNFAAINVIDIDSSSISEIVLGLSEGLGLQLDLDVAQNLLNGLWQVTSGLKKSDLGPDAYEAVATCLRLGAQKPSAEPPAPKQKMWPVAKNEQKVVNVNRSQSNQPSPLPSTPPADWLEPKIYKGSSNV</sequence>
<dbReference type="Gene3D" id="3.90.1640.10">
    <property type="entry name" value="inorganic pyrophosphatase (n-terminal core)"/>
    <property type="match status" value="2"/>
</dbReference>
<dbReference type="SUPFAM" id="SSF64182">
    <property type="entry name" value="DHH phosphoesterases"/>
    <property type="match status" value="1"/>
</dbReference>
<dbReference type="PANTHER" id="PTHR47618:SF1">
    <property type="entry name" value="BIFUNCTIONAL OLIGORIBONUCLEASE AND PAP PHOSPHATASE NRNA"/>
    <property type="match status" value="1"/>
</dbReference>
<reference evidence="3" key="1">
    <citation type="submission" date="2017-09" db="EMBL/GenBank/DDBJ databases">
        <title>Depth-based differentiation of microbial function through sediment-hosted aquifers and enrichment of novel symbionts in the deep terrestrial subsurface.</title>
        <authorList>
            <person name="Probst A.J."/>
            <person name="Ladd B."/>
            <person name="Jarett J.K."/>
            <person name="Geller-Mcgrath D.E."/>
            <person name="Sieber C.M.K."/>
            <person name="Emerson J.B."/>
            <person name="Anantharaman K."/>
            <person name="Thomas B.C."/>
            <person name="Malmstrom R."/>
            <person name="Stieglmeier M."/>
            <person name="Klingl A."/>
            <person name="Woyke T."/>
            <person name="Ryan C.M."/>
            <person name="Banfield J.F."/>
        </authorList>
    </citation>
    <scope>NUCLEOTIDE SEQUENCE [LARGE SCALE GENOMIC DNA]</scope>
</reference>
<dbReference type="Proteomes" id="UP000230399">
    <property type="component" value="Unassembled WGS sequence"/>
</dbReference>
<feature type="compositionally biased region" description="Polar residues" evidence="1">
    <location>
        <begin position="260"/>
        <end position="272"/>
    </location>
</feature>
<accession>A0A2M7BG07</accession>
<dbReference type="AlphaFoldDB" id="A0A2M7BG07"/>
<evidence type="ECO:0000313" key="2">
    <source>
        <dbReference type="EMBL" id="PIV02043.1"/>
    </source>
</evidence>